<dbReference type="Pfam" id="PF00535">
    <property type="entry name" value="Glycos_transf_2"/>
    <property type="match status" value="1"/>
</dbReference>
<sequence length="321" mass="36623">MTIPKVSIGMPVYREARYLDMTLQSLLGQTYGDFELIISDNHSDDGTYELLQNYAAMDARITLLRTEETVAAPQNFYRIFDRCRGEYMMFAAGHDLYHKQYIERCVAQLDNQPDVVLAVTASAFFNENGVGSQIGGIFDTRGMDTFSRMHVVAWGLVYAYQAYGMNRMSAFRKVQYRNVAMPIVGIDHVLLFEMAAQGAFSYDPEILFFMRQAHDYGDQEAYKRKLMLDGLDGFASYENQINAYIDVIRRNLPAGQERDMMINSISSCCLLKYRNTLACYGLSFPQISEETSPILTEYIKAQASAANFMDVLLHERYGSIR</sequence>
<dbReference type="CDD" id="cd00761">
    <property type="entry name" value="Glyco_tranf_GTA_type"/>
    <property type="match status" value="1"/>
</dbReference>
<dbReference type="InterPro" id="IPR029044">
    <property type="entry name" value="Nucleotide-diphossugar_trans"/>
</dbReference>
<evidence type="ECO:0000259" key="1">
    <source>
        <dbReference type="Pfam" id="PF00535"/>
    </source>
</evidence>
<dbReference type="Proteomes" id="UP001595999">
    <property type="component" value="Unassembled WGS sequence"/>
</dbReference>
<feature type="domain" description="Glycosyltransferase 2-like" evidence="1">
    <location>
        <begin position="7"/>
        <end position="174"/>
    </location>
</feature>
<reference evidence="3" key="1">
    <citation type="journal article" date="2019" name="Int. J. Syst. Evol. Microbiol.">
        <title>The Global Catalogue of Microorganisms (GCM) 10K type strain sequencing project: providing services to taxonomists for standard genome sequencing and annotation.</title>
        <authorList>
            <consortium name="The Broad Institute Genomics Platform"/>
            <consortium name="The Broad Institute Genome Sequencing Center for Infectious Disease"/>
            <person name="Wu L."/>
            <person name="Ma J."/>
        </authorList>
    </citation>
    <scope>NUCLEOTIDE SEQUENCE [LARGE SCALE GENOMIC DNA]</scope>
    <source>
        <strain evidence="3">CGMCC 4.7608</strain>
    </source>
</reference>
<gene>
    <name evidence="2" type="ORF">ACFO0R_00730</name>
</gene>
<evidence type="ECO:0000313" key="3">
    <source>
        <dbReference type="Proteomes" id="UP001595999"/>
    </source>
</evidence>
<name>A0ABV8ZNE2_9NEIS</name>
<dbReference type="PANTHER" id="PTHR22916">
    <property type="entry name" value="GLYCOSYLTRANSFERASE"/>
    <property type="match status" value="1"/>
</dbReference>
<dbReference type="PANTHER" id="PTHR22916:SF56">
    <property type="entry name" value="GLYCOSYL TRANSFERASE"/>
    <property type="match status" value="1"/>
</dbReference>
<accession>A0ABV8ZNE2</accession>
<dbReference type="SUPFAM" id="SSF53448">
    <property type="entry name" value="Nucleotide-diphospho-sugar transferases"/>
    <property type="match status" value="1"/>
</dbReference>
<proteinExistence type="predicted"/>
<protein>
    <submittedName>
        <fullName evidence="2">Glycosyltransferase family 2 protein</fullName>
    </submittedName>
</protein>
<dbReference type="InterPro" id="IPR001173">
    <property type="entry name" value="Glyco_trans_2-like"/>
</dbReference>
<comment type="caution">
    <text evidence="2">The sequence shown here is derived from an EMBL/GenBank/DDBJ whole genome shotgun (WGS) entry which is preliminary data.</text>
</comment>
<organism evidence="2 3">
    <name type="scientific">Chromobacterium aquaticum</name>
    <dbReference type="NCBI Taxonomy" id="467180"/>
    <lineage>
        <taxon>Bacteria</taxon>
        <taxon>Pseudomonadati</taxon>
        <taxon>Pseudomonadota</taxon>
        <taxon>Betaproteobacteria</taxon>
        <taxon>Neisseriales</taxon>
        <taxon>Chromobacteriaceae</taxon>
        <taxon>Chromobacterium</taxon>
    </lineage>
</organism>
<dbReference type="Gene3D" id="3.90.550.10">
    <property type="entry name" value="Spore Coat Polysaccharide Biosynthesis Protein SpsA, Chain A"/>
    <property type="match status" value="1"/>
</dbReference>
<dbReference type="EMBL" id="JBHSEK010000001">
    <property type="protein sequence ID" value="MFC4488135.1"/>
    <property type="molecule type" value="Genomic_DNA"/>
</dbReference>
<evidence type="ECO:0000313" key="2">
    <source>
        <dbReference type="EMBL" id="MFC4488135.1"/>
    </source>
</evidence>
<dbReference type="RefSeq" id="WP_231461840.1">
    <property type="nucleotide sequence ID" value="NZ_JAJOHW010000045.1"/>
</dbReference>
<keyword evidence="3" id="KW-1185">Reference proteome</keyword>